<dbReference type="Proteomes" id="UP000759537">
    <property type="component" value="Unassembled WGS sequence"/>
</dbReference>
<reference evidence="7" key="2">
    <citation type="journal article" date="2020" name="Nat. Commun.">
        <title>Large-scale genome sequencing of mycorrhizal fungi provides insights into the early evolution of symbiotic traits.</title>
        <authorList>
            <person name="Miyauchi S."/>
            <person name="Kiss E."/>
            <person name="Kuo A."/>
            <person name="Drula E."/>
            <person name="Kohler A."/>
            <person name="Sanchez-Garcia M."/>
            <person name="Morin E."/>
            <person name="Andreopoulos B."/>
            <person name="Barry K.W."/>
            <person name="Bonito G."/>
            <person name="Buee M."/>
            <person name="Carver A."/>
            <person name="Chen C."/>
            <person name="Cichocki N."/>
            <person name="Clum A."/>
            <person name="Culley D."/>
            <person name="Crous P.W."/>
            <person name="Fauchery L."/>
            <person name="Girlanda M."/>
            <person name="Hayes R.D."/>
            <person name="Keri Z."/>
            <person name="LaButti K."/>
            <person name="Lipzen A."/>
            <person name="Lombard V."/>
            <person name="Magnuson J."/>
            <person name="Maillard F."/>
            <person name="Murat C."/>
            <person name="Nolan M."/>
            <person name="Ohm R.A."/>
            <person name="Pangilinan J."/>
            <person name="Pereira M.F."/>
            <person name="Perotto S."/>
            <person name="Peter M."/>
            <person name="Pfister S."/>
            <person name="Riley R."/>
            <person name="Sitrit Y."/>
            <person name="Stielow J.B."/>
            <person name="Szollosi G."/>
            <person name="Zifcakova L."/>
            <person name="Stursova M."/>
            <person name="Spatafora J.W."/>
            <person name="Tedersoo L."/>
            <person name="Vaario L.M."/>
            <person name="Yamada A."/>
            <person name="Yan M."/>
            <person name="Wang P."/>
            <person name="Xu J."/>
            <person name="Bruns T."/>
            <person name="Baldrian P."/>
            <person name="Vilgalys R."/>
            <person name="Dunand C."/>
            <person name="Henrissat B."/>
            <person name="Grigoriev I.V."/>
            <person name="Hibbett D."/>
            <person name="Nagy L.G."/>
            <person name="Martin F.M."/>
        </authorList>
    </citation>
    <scope>NUCLEOTIDE SEQUENCE</scope>
    <source>
        <strain evidence="7">Prilba</strain>
    </source>
</reference>
<dbReference type="GO" id="GO:0005634">
    <property type="term" value="C:nucleus"/>
    <property type="evidence" value="ECO:0007669"/>
    <property type="project" value="TreeGrafter"/>
</dbReference>
<dbReference type="Pfam" id="PF00069">
    <property type="entry name" value="Pkinase"/>
    <property type="match status" value="1"/>
</dbReference>
<evidence type="ECO:0000256" key="1">
    <source>
        <dbReference type="ARBA" id="ARBA00022527"/>
    </source>
</evidence>
<keyword evidence="1" id="KW-0723">Serine/threonine-protein kinase</keyword>
<sequence>MNHHLVCMTNLVRLGRTSLHHSIHSFRVVLPRCASTITERRFIPSRLDEIECVEEYRPGGFHPIVLGDLFAHGRYRVIHKLGFGGSSTIWLARDQQRSGGLVTFKALRADVSSKPLDEIPELVVPKSLQIAFPDSDGDFQTIEDHFIVRGPNGTHLILISPLAGPSVLAMSDSPGRVSGSRRLRGDLARKVAKETAKAIYRMHSAGWVHGDLTTSNILFRVSEAVRRWSDAEVYAHLGLPETEEVRTHGGQPRGIHVPPELVGPVENSKFVHASHLQESVMISDFGQSYVTVSPRRDYQPGTVLNYLPPETRFEGRTGLAADVWALGCAIFEIRAGCPLFDSFFGSDTDILVQTVETLGRLPDPWWGSFEERTLWFEEDGEPKSVEAQERADVLLEASKSSIGEKLRSIGTQDDPPYSDEGPMVEKSRVRLDEEEVELLGDLLHKILRYRPEERIGMREVVEHPWFTL</sequence>
<dbReference type="InterPro" id="IPR000719">
    <property type="entry name" value="Prot_kinase_dom"/>
</dbReference>
<evidence type="ECO:0000259" key="6">
    <source>
        <dbReference type="PROSITE" id="PS50011"/>
    </source>
</evidence>
<protein>
    <submittedName>
        <fullName evidence="7">Kinase-like domain-containing protein</fullName>
    </submittedName>
</protein>
<name>A0A9P5MWE1_9AGAM</name>
<feature type="domain" description="Protein kinase" evidence="6">
    <location>
        <begin position="75"/>
        <end position="466"/>
    </location>
</feature>
<keyword evidence="3" id="KW-0547">Nucleotide-binding</keyword>
<dbReference type="Gene3D" id="1.10.510.10">
    <property type="entry name" value="Transferase(Phosphotransferase) domain 1"/>
    <property type="match status" value="1"/>
</dbReference>
<evidence type="ECO:0000256" key="3">
    <source>
        <dbReference type="ARBA" id="ARBA00022741"/>
    </source>
</evidence>
<organism evidence="7 8">
    <name type="scientific">Russula ochroleuca</name>
    <dbReference type="NCBI Taxonomy" id="152965"/>
    <lineage>
        <taxon>Eukaryota</taxon>
        <taxon>Fungi</taxon>
        <taxon>Dikarya</taxon>
        <taxon>Basidiomycota</taxon>
        <taxon>Agaricomycotina</taxon>
        <taxon>Agaricomycetes</taxon>
        <taxon>Russulales</taxon>
        <taxon>Russulaceae</taxon>
        <taxon>Russula</taxon>
    </lineage>
</organism>
<proteinExistence type="predicted"/>
<dbReference type="Pfam" id="PF06293">
    <property type="entry name" value="Kdo"/>
    <property type="match status" value="1"/>
</dbReference>
<evidence type="ECO:0000256" key="4">
    <source>
        <dbReference type="ARBA" id="ARBA00022777"/>
    </source>
</evidence>
<gene>
    <name evidence="7" type="ORF">DFH94DRAFT_742490</name>
</gene>
<dbReference type="PROSITE" id="PS50011">
    <property type="entry name" value="PROTEIN_KINASE_DOM"/>
    <property type="match status" value="1"/>
</dbReference>
<evidence type="ECO:0000256" key="2">
    <source>
        <dbReference type="ARBA" id="ARBA00022679"/>
    </source>
</evidence>
<evidence type="ECO:0000256" key="5">
    <source>
        <dbReference type="ARBA" id="ARBA00022840"/>
    </source>
</evidence>
<dbReference type="PANTHER" id="PTHR45646">
    <property type="entry name" value="SERINE/THREONINE-PROTEIN KINASE DOA-RELATED"/>
    <property type="match status" value="1"/>
</dbReference>
<dbReference type="GO" id="GO:0043484">
    <property type="term" value="P:regulation of RNA splicing"/>
    <property type="evidence" value="ECO:0007669"/>
    <property type="project" value="TreeGrafter"/>
</dbReference>
<dbReference type="InterPro" id="IPR051175">
    <property type="entry name" value="CLK_kinases"/>
</dbReference>
<dbReference type="EMBL" id="WHVB01000008">
    <property type="protein sequence ID" value="KAF8480387.1"/>
    <property type="molecule type" value="Genomic_DNA"/>
</dbReference>
<evidence type="ECO:0000313" key="8">
    <source>
        <dbReference type="Proteomes" id="UP000759537"/>
    </source>
</evidence>
<keyword evidence="5" id="KW-0067">ATP-binding</keyword>
<comment type="caution">
    <text evidence="7">The sequence shown here is derived from an EMBL/GenBank/DDBJ whole genome shotgun (WGS) entry which is preliminary data.</text>
</comment>
<dbReference type="GO" id="GO:0004674">
    <property type="term" value="F:protein serine/threonine kinase activity"/>
    <property type="evidence" value="ECO:0007669"/>
    <property type="project" value="UniProtKB-KW"/>
</dbReference>
<dbReference type="OrthoDB" id="5979581at2759"/>
<keyword evidence="4 7" id="KW-0418">Kinase</keyword>
<keyword evidence="2" id="KW-0808">Transferase</keyword>
<keyword evidence="8" id="KW-1185">Reference proteome</keyword>
<dbReference type="SUPFAM" id="SSF56112">
    <property type="entry name" value="Protein kinase-like (PK-like)"/>
    <property type="match status" value="1"/>
</dbReference>
<dbReference type="GO" id="GO:0005524">
    <property type="term" value="F:ATP binding"/>
    <property type="evidence" value="ECO:0007669"/>
    <property type="project" value="UniProtKB-KW"/>
</dbReference>
<dbReference type="AlphaFoldDB" id="A0A9P5MWE1"/>
<accession>A0A9P5MWE1</accession>
<reference evidence="7" key="1">
    <citation type="submission" date="2019-10" db="EMBL/GenBank/DDBJ databases">
        <authorList>
            <consortium name="DOE Joint Genome Institute"/>
            <person name="Kuo A."/>
            <person name="Miyauchi S."/>
            <person name="Kiss E."/>
            <person name="Drula E."/>
            <person name="Kohler A."/>
            <person name="Sanchez-Garcia M."/>
            <person name="Andreopoulos B."/>
            <person name="Barry K.W."/>
            <person name="Bonito G."/>
            <person name="Buee M."/>
            <person name="Carver A."/>
            <person name="Chen C."/>
            <person name="Cichocki N."/>
            <person name="Clum A."/>
            <person name="Culley D."/>
            <person name="Crous P.W."/>
            <person name="Fauchery L."/>
            <person name="Girlanda M."/>
            <person name="Hayes R."/>
            <person name="Keri Z."/>
            <person name="LaButti K."/>
            <person name="Lipzen A."/>
            <person name="Lombard V."/>
            <person name="Magnuson J."/>
            <person name="Maillard F."/>
            <person name="Morin E."/>
            <person name="Murat C."/>
            <person name="Nolan M."/>
            <person name="Ohm R."/>
            <person name="Pangilinan J."/>
            <person name="Pereira M."/>
            <person name="Perotto S."/>
            <person name="Peter M."/>
            <person name="Riley R."/>
            <person name="Sitrit Y."/>
            <person name="Stielow B."/>
            <person name="Szollosi G."/>
            <person name="Zifcakova L."/>
            <person name="Stursova M."/>
            <person name="Spatafora J.W."/>
            <person name="Tedersoo L."/>
            <person name="Vaario L.-M."/>
            <person name="Yamada A."/>
            <person name="Yan M."/>
            <person name="Wang P."/>
            <person name="Xu J."/>
            <person name="Bruns T."/>
            <person name="Baldrian P."/>
            <person name="Vilgalys R."/>
            <person name="Henrissat B."/>
            <person name="Grigoriev I.V."/>
            <person name="Hibbett D."/>
            <person name="Nagy L.G."/>
            <person name="Martin F.M."/>
        </authorList>
    </citation>
    <scope>NUCLEOTIDE SEQUENCE</scope>
    <source>
        <strain evidence="7">Prilba</strain>
    </source>
</reference>
<dbReference type="InterPro" id="IPR011009">
    <property type="entry name" value="Kinase-like_dom_sf"/>
</dbReference>
<evidence type="ECO:0000313" key="7">
    <source>
        <dbReference type="EMBL" id="KAF8480387.1"/>
    </source>
</evidence>
<dbReference type="SMART" id="SM00220">
    <property type="entry name" value="S_TKc"/>
    <property type="match status" value="1"/>
</dbReference>
<dbReference type="PANTHER" id="PTHR45646:SF11">
    <property type="entry name" value="SERINE_THREONINE-PROTEIN KINASE DOA"/>
    <property type="match status" value="1"/>
</dbReference>
<dbReference type="Gene3D" id="3.30.200.20">
    <property type="entry name" value="Phosphorylase Kinase, domain 1"/>
    <property type="match status" value="1"/>
</dbReference>